<organism evidence="1 2">
    <name type="scientific">Paenibacillus graminis</name>
    <dbReference type="NCBI Taxonomy" id="189425"/>
    <lineage>
        <taxon>Bacteria</taxon>
        <taxon>Bacillati</taxon>
        <taxon>Bacillota</taxon>
        <taxon>Bacilli</taxon>
        <taxon>Bacillales</taxon>
        <taxon>Paenibacillaceae</taxon>
        <taxon>Paenibacillus</taxon>
    </lineage>
</organism>
<evidence type="ECO:0000313" key="2">
    <source>
        <dbReference type="Proteomes" id="UP000029500"/>
    </source>
</evidence>
<protein>
    <recommendedName>
        <fullName evidence="3">WYL domain-containing protein</fullName>
    </recommendedName>
</protein>
<gene>
    <name evidence="1" type="ORF">PGRAT_24350</name>
</gene>
<dbReference type="EMBL" id="CP009287">
    <property type="protein sequence ID" value="AIQ70409.1"/>
    <property type="molecule type" value="Genomic_DNA"/>
</dbReference>
<keyword evidence="2" id="KW-1185">Reference proteome</keyword>
<evidence type="ECO:0008006" key="3">
    <source>
        <dbReference type="Google" id="ProtNLM"/>
    </source>
</evidence>
<dbReference type="AlphaFoldDB" id="A0A089NMY6"/>
<reference evidence="1 2" key="1">
    <citation type="submission" date="2014-08" db="EMBL/GenBank/DDBJ databases">
        <title>Comparative genomics of the Paenibacillus odorifer group.</title>
        <authorList>
            <person name="den Bakker H.C."/>
            <person name="Tsai Y.-C."/>
            <person name="Martin N."/>
            <person name="Korlach J."/>
            <person name="Wiedmann M."/>
        </authorList>
    </citation>
    <scope>NUCLEOTIDE SEQUENCE [LARGE SCALE GENOMIC DNA]</scope>
    <source>
        <strain evidence="1 2">DSM 15220</strain>
    </source>
</reference>
<dbReference type="Proteomes" id="UP000029500">
    <property type="component" value="Chromosome"/>
</dbReference>
<sequence>MEKLLGQVIEIIYEDKAGNITQRRIEVLGLKGGLLRAGCLATGSPRMFRVERILAWQPVKGRRAG</sequence>
<dbReference type="HOGENOM" id="CLU_181292_1_0_9"/>
<dbReference type="eggNOG" id="COG2378">
    <property type="taxonomic scope" value="Bacteria"/>
</dbReference>
<accession>A0A089NMY6</accession>
<evidence type="ECO:0000313" key="1">
    <source>
        <dbReference type="EMBL" id="AIQ70409.1"/>
    </source>
</evidence>
<dbReference type="OrthoDB" id="2991134at2"/>
<proteinExistence type="predicted"/>
<name>A0A089NMY6_9BACL</name>
<dbReference type="KEGG" id="pgm:PGRAT_24350"/>